<organism evidence="15 16">
    <name type="scientific">Paraburkholderia susongensis</name>
    <dbReference type="NCBI Taxonomy" id="1515439"/>
    <lineage>
        <taxon>Bacteria</taxon>
        <taxon>Pseudomonadati</taxon>
        <taxon>Pseudomonadota</taxon>
        <taxon>Betaproteobacteria</taxon>
        <taxon>Burkholderiales</taxon>
        <taxon>Burkholderiaceae</taxon>
        <taxon>Paraburkholderia</taxon>
    </lineage>
</organism>
<dbReference type="PANTHER" id="PTHR35008:SF8">
    <property type="entry name" value="ALCOHOL DEHYDROGENASE CYTOCHROME C SUBUNIT"/>
    <property type="match status" value="1"/>
</dbReference>
<dbReference type="InterPro" id="IPR051459">
    <property type="entry name" value="Cytochrome_c-type_DH"/>
</dbReference>
<feature type="binding site" description="axial binding residue" evidence="12">
    <location>
        <position position="213"/>
    </location>
    <ligand>
        <name>heme c</name>
        <dbReference type="ChEBI" id="CHEBI:61717"/>
        <label>2</label>
    </ligand>
    <ligandPart>
        <name>Fe</name>
        <dbReference type="ChEBI" id="CHEBI:18248"/>
    </ligandPart>
</feature>
<dbReference type="GO" id="GO:0005506">
    <property type="term" value="F:iron ion binding"/>
    <property type="evidence" value="ECO:0007669"/>
    <property type="project" value="InterPro"/>
</dbReference>
<feature type="binding site" description="covalent" evidence="11">
    <location>
        <position position="352"/>
    </location>
    <ligand>
        <name>heme c</name>
        <dbReference type="ChEBI" id="CHEBI:61717"/>
        <label>3</label>
    </ligand>
</feature>
<evidence type="ECO:0000256" key="7">
    <source>
        <dbReference type="ARBA" id="ARBA00022737"/>
    </source>
</evidence>
<evidence type="ECO:0000256" key="12">
    <source>
        <dbReference type="PIRSR" id="PIRSR000018-51"/>
    </source>
</evidence>
<dbReference type="Gene3D" id="1.10.760.10">
    <property type="entry name" value="Cytochrome c-like domain"/>
    <property type="match status" value="3"/>
</dbReference>
<dbReference type="RefSeq" id="WP_167387547.1">
    <property type="nucleotide sequence ID" value="NZ_FXAT01000007.1"/>
</dbReference>
<gene>
    <name evidence="15" type="ORF">SAMN06265784_107267</name>
</gene>
<evidence type="ECO:0000256" key="6">
    <source>
        <dbReference type="ARBA" id="ARBA00022729"/>
    </source>
</evidence>
<evidence type="ECO:0000256" key="10">
    <source>
        <dbReference type="ARBA" id="ARBA00023136"/>
    </source>
</evidence>
<accession>A0A1X7LNU0</accession>
<feature type="chain" id="PRO_5012236962" evidence="13">
    <location>
        <begin position="42"/>
        <end position="446"/>
    </location>
</feature>
<dbReference type="GO" id="GO:0020037">
    <property type="term" value="F:heme binding"/>
    <property type="evidence" value="ECO:0007669"/>
    <property type="project" value="InterPro"/>
</dbReference>
<sequence>MKTNNTTTRQRQRQRFGALRKWLPASALALSGLFAGTLAYAAGDSADAALVKRGEYLARAADCIACHTSNKAQPYAGGVPFDLPFGTIYSTNITPDKTYGIGNLSDADFISAVREGKSKDGKRLYPAMPYTSYTQLTDDDILAIRAYLRTIAPVAKAAPANTLGFPFNQRWAMVFWNLFNFDSGRFEPDPAKSAEWNRGAYLVGALAHCQECHTPRNFMQGLSDKSLAGAQLGNWTAYNITPDRIAGIGGWSDAELIAYLRDGVAPGKANAAGPMAEVVENSTRFLSDRDLEAMATYLRTVPAQSIGANGANRPRYAWGSPIQSVTALRNQPLTVLGAGGVADGRTLFNANCASCHGWQGTGVGGKDSGAYPSLLHNTSVGASNADNLTMVVLHGVSRQTNTGHMAMPAFAGELSDSEIATLVNFVTTQFGNPSATITADKVGKMR</sequence>
<feature type="domain" description="Cytochrome c" evidence="14">
    <location>
        <begin position="194"/>
        <end position="302"/>
    </location>
</feature>
<comment type="subcellular location">
    <subcellularLocation>
        <location evidence="1">Cell membrane</location>
    </subcellularLocation>
</comment>
<evidence type="ECO:0000256" key="9">
    <source>
        <dbReference type="ARBA" id="ARBA00023004"/>
    </source>
</evidence>
<evidence type="ECO:0000256" key="13">
    <source>
        <dbReference type="SAM" id="SignalP"/>
    </source>
</evidence>
<keyword evidence="7" id="KW-0677">Repeat</keyword>
<feature type="binding site" description="covalent" evidence="11">
    <location>
        <position position="212"/>
    </location>
    <ligand>
        <name>heme c</name>
        <dbReference type="ChEBI" id="CHEBI:61717"/>
        <label>2</label>
    </ligand>
</feature>
<keyword evidence="5 12" id="KW-0479">Metal-binding</keyword>
<dbReference type="InterPro" id="IPR036909">
    <property type="entry name" value="Cyt_c-like_dom_sf"/>
</dbReference>
<feature type="domain" description="Cytochrome c" evidence="14">
    <location>
        <begin position="49"/>
        <end position="152"/>
    </location>
</feature>
<evidence type="ECO:0000256" key="1">
    <source>
        <dbReference type="ARBA" id="ARBA00004236"/>
    </source>
</evidence>
<keyword evidence="6 13" id="KW-0732">Signal</keyword>
<evidence type="ECO:0000313" key="15">
    <source>
        <dbReference type="EMBL" id="SMG55566.1"/>
    </source>
</evidence>
<dbReference type="Pfam" id="PF00034">
    <property type="entry name" value="Cytochrom_C"/>
    <property type="match status" value="2"/>
</dbReference>
<dbReference type="SUPFAM" id="SSF46626">
    <property type="entry name" value="Cytochrome c"/>
    <property type="match status" value="3"/>
</dbReference>
<dbReference type="InterPro" id="IPR014353">
    <property type="entry name" value="Membr-bd_ADH_cyt_c"/>
</dbReference>
<keyword evidence="10" id="KW-0472">Membrane</keyword>
<dbReference type="PRINTS" id="PR00605">
    <property type="entry name" value="CYTCHROMECIC"/>
</dbReference>
<keyword evidence="3" id="KW-1003">Cell membrane</keyword>
<evidence type="ECO:0000256" key="11">
    <source>
        <dbReference type="PIRSR" id="PIRSR000018-50"/>
    </source>
</evidence>
<dbReference type="GO" id="GO:0016614">
    <property type="term" value="F:oxidoreductase activity, acting on CH-OH group of donors"/>
    <property type="evidence" value="ECO:0007669"/>
    <property type="project" value="InterPro"/>
</dbReference>
<dbReference type="PIRSF" id="PIRSF000018">
    <property type="entry name" value="Mb_ADH_cyt_c"/>
    <property type="match status" value="1"/>
</dbReference>
<evidence type="ECO:0000256" key="8">
    <source>
        <dbReference type="ARBA" id="ARBA00022982"/>
    </source>
</evidence>
<keyword evidence="16" id="KW-1185">Reference proteome</keyword>
<dbReference type="EMBL" id="FXAT01000007">
    <property type="protein sequence ID" value="SMG55566.1"/>
    <property type="molecule type" value="Genomic_DNA"/>
</dbReference>
<dbReference type="GO" id="GO:0005886">
    <property type="term" value="C:plasma membrane"/>
    <property type="evidence" value="ECO:0007669"/>
    <property type="project" value="UniProtKB-SubCell"/>
</dbReference>
<keyword evidence="2" id="KW-0813">Transport</keyword>
<evidence type="ECO:0000256" key="2">
    <source>
        <dbReference type="ARBA" id="ARBA00022448"/>
    </source>
</evidence>
<reference evidence="16" key="1">
    <citation type="submission" date="2017-04" db="EMBL/GenBank/DDBJ databases">
        <authorList>
            <person name="Varghese N."/>
            <person name="Submissions S."/>
        </authorList>
    </citation>
    <scope>NUCLEOTIDE SEQUENCE [LARGE SCALE GENOMIC DNA]</scope>
    <source>
        <strain evidence="16">LMG 29540</strain>
    </source>
</reference>
<keyword evidence="8" id="KW-0249">Electron transport</keyword>
<feature type="binding site" description="covalent" evidence="11">
    <location>
        <position position="66"/>
    </location>
    <ligand>
        <name>heme c</name>
        <dbReference type="ChEBI" id="CHEBI:61717"/>
        <label>1</label>
    </ligand>
</feature>
<name>A0A1X7LNU0_9BURK</name>
<keyword evidence="4 11" id="KW-0349">Heme</keyword>
<evidence type="ECO:0000256" key="4">
    <source>
        <dbReference type="ARBA" id="ARBA00022617"/>
    </source>
</evidence>
<dbReference type="AlphaFoldDB" id="A0A1X7LNU0"/>
<evidence type="ECO:0000256" key="3">
    <source>
        <dbReference type="ARBA" id="ARBA00022475"/>
    </source>
</evidence>
<comment type="cofactor">
    <cofactor evidence="11">
        <name>heme c</name>
        <dbReference type="ChEBI" id="CHEBI:61717"/>
    </cofactor>
    <text evidence="11">Binds 3 heme c groups covalently per subunit.</text>
</comment>
<proteinExistence type="predicted"/>
<feature type="binding site" description="axial binding residue" evidence="12">
    <location>
        <position position="67"/>
    </location>
    <ligand>
        <name>heme c</name>
        <dbReference type="ChEBI" id="CHEBI:61717"/>
        <label>1</label>
    </ligand>
    <ligandPart>
        <name>Fe</name>
        <dbReference type="ChEBI" id="CHEBI:18248"/>
    </ligandPart>
</feature>
<feature type="binding site" description="axial binding residue" evidence="12">
    <location>
        <position position="356"/>
    </location>
    <ligand>
        <name>heme c</name>
        <dbReference type="ChEBI" id="CHEBI:61717"/>
        <label>3</label>
    </ligand>
    <ligandPart>
        <name>Fe</name>
        <dbReference type="ChEBI" id="CHEBI:18248"/>
    </ligandPart>
</feature>
<evidence type="ECO:0000259" key="14">
    <source>
        <dbReference type="PROSITE" id="PS51007"/>
    </source>
</evidence>
<protein>
    <submittedName>
        <fullName evidence="15">Cytochrome c, mono-and diheme variants</fullName>
    </submittedName>
</protein>
<dbReference type="Proteomes" id="UP000193228">
    <property type="component" value="Unassembled WGS sequence"/>
</dbReference>
<dbReference type="STRING" id="1515439.SAMN06265784_107267"/>
<dbReference type="InterPro" id="IPR009056">
    <property type="entry name" value="Cyt_c-like_dom"/>
</dbReference>
<keyword evidence="9 12" id="KW-0408">Iron</keyword>
<evidence type="ECO:0000256" key="5">
    <source>
        <dbReference type="ARBA" id="ARBA00022723"/>
    </source>
</evidence>
<evidence type="ECO:0000313" key="16">
    <source>
        <dbReference type="Proteomes" id="UP000193228"/>
    </source>
</evidence>
<feature type="binding site" description="covalent" evidence="11">
    <location>
        <position position="355"/>
    </location>
    <ligand>
        <name>heme c</name>
        <dbReference type="ChEBI" id="CHEBI:61717"/>
        <label>3</label>
    </ligand>
</feature>
<dbReference type="PANTHER" id="PTHR35008">
    <property type="entry name" value="BLL4482 PROTEIN-RELATED"/>
    <property type="match status" value="1"/>
</dbReference>
<feature type="binding site" description="covalent" evidence="11">
    <location>
        <position position="209"/>
    </location>
    <ligand>
        <name>heme c</name>
        <dbReference type="ChEBI" id="CHEBI:61717"/>
        <label>2</label>
    </ligand>
</feature>
<feature type="domain" description="Cytochrome c" evidence="14">
    <location>
        <begin position="339"/>
        <end position="430"/>
    </location>
</feature>
<dbReference type="PROSITE" id="PS51007">
    <property type="entry name" value="CYTC"/>
    <property type="match status" value="3"/>
</dbReference>
<feature type="signal peptide" evidence="13">
    <location>
        <begin position="1"/>
        <end position="41"/>
    </location>
</feature>
<dbReference type="InterPro" id="IPR008168">
    <property type="entry name" value="Cyt_C_IC"/>
</dbReference>
<feature type="binding site" description="covalent" evidence="11">
    <location>
        <position position="63"/>
    </location>
    <ligand>
        <name>heme c</name>
        <dbReference type="ChEBI" id="CHEBI:61717"/>
        <label>1</label>
    </ligand>
</feature>
<dbReference type="GO" id="GO:0009055">
    <property type="term" value="F:electron transfer activity"/>
    <property type="evidence" value="ECO:0007669"/>
    <property type="project" value="InterPro"/>
</dbReference>